<feature type="transmembrane region" description="Helical" evidence="1">
    <location>
        <begin position="7"/>
        <end position="38"/>
    </location>
</feature>
<evidence type="ECO:0000313" key="3">
    <source>
        <dbReference type="Proteomes" id="UP001589738"/>
    </source>
</evidence>
<accession>A0ABV6KX97</accession>
<keyword evidence="2" id="KW-0966">Cell projection</keyword>
<keyword evidence="1" id="KW-0472">Membrane</keyword>
<keyword evidence="1" id="KW-1133">Transmembrane helix</keyword>
<proteinExistence type="predicted"/>
<feature type="transmembrane region" description="Helical" evidence="1">
    <location>
        <begin position="58"/>
        <end position="84"/>
    </location>
</feature>
<keyword evidence="2" id="KW-0282">Flagellum</keyword>
<comment type="caution">
    <text evidence="2">The sequence shown here is derived from an EMBL/GenBank/DDBJ whole genome shotgun (WGS) entry which is preliminary data.</text>
</comment>
<organism evidence="2 3">
    <name type="scientific">Robertmurraya beringensis</name>
    <dbReference type="NCBI Taxonomy" id="641660"/>
    <lineage>
        <taxon>Bacteria</taxon>
        <taxon>Bacillati</taxon>
        <taxon>Bacillota</taxon>
        <taxon>Bacilli</taxon>
        <taxon>Bacillales</taxon>
        <taxon>Bacillaceae</taxon>
        <taxon>Robertmurraya</taxon>
    </lineage>
</organism>
<protein>
    <submittedName>
        <fullName evidence="2">Flagellar basal body rod protein</fullName>
    </submittedName>
</protein>
<gene>
    <name evidence="2" type="ORF">ACFFHF_20805</name>
</gene>
<dbReference type="EMBL" id="JBHLUU010000123">
    <property type="protein sequence ID" value="MFC0477635.1"/>
    <property type="molecule type" value="Genomic_DNA"/>
</dbReference>
<name>A0ABV6KX97_9BACI</name>
<keyword evidence="1" id="KW-0812">Transmembrane</keyword>
<reference evidence="2 3" key="1">
    <citation type="submission" date="2024-09" db="EMBL/GenBank/DDBJ databases">
        <authorList>
            <person name="Sun Q."/>
            <person name="Mori K."/>
        </authorList>
    </citation>
    <scope>NUCLEOTIDE SEQUENCE [LARGE SCALE GENOMIC DNA]</scope>
    <source>
        <strain evidence="2 3">CGMCC 1.9126</strain>
    </source>
</reference>
<dbReference type="Proteomes" id="UP001589738">
    <property type="component" value="Unassembled WGS sequence"/>
</dbReference>
<dbReference type="RefSeq" id="WP_160547240.1">
    <property type="nucleotide sequence ID" value="NZ_JBHLUU010000123.1"/>
</dbReference>
<evidence type="ECO:0000256" key="1">
    <source>
        <dbReference type="SAM" id="Phobius"/>
    </source>
</evidence>
<keyword evidence="3" id="KW-1185">Reference proteome</keyword>
<keyword evidence="2" id="KW-0969">Cilium</keyword>
<sequence length="114" mass="12427">MKKFGLLLIGGIAALVLLANLGPLVGLVVSVAILYFVFKQFLKTDSTGMKIGLGILGFILLMASISNAPAIVGIVAAYILYVVYKKFNETKVKETVSNDPFQNFENQWSELNKN</sequence>
<evidence type="ECO:0000313" key="2">
    <source>
        <dbReference type="EMBL" id="MFC0477635.1"/>
    </source>
</evidence>